<evidence type="ECO:0008006" key="3">
    <source>
        <dbReference type="Google" id="ProtNLM"/>
    </source>
</evidence>
<dbReference type="EMBL" id="KV423924">
    <property type="protein sequence ID" value="KZT61259.1"/>
    <property type="molecule type" value="Genomic_DNA"/>
</dbReference>
<name>A0A165J1U3_9BASI</name>
<dbReference type="AlphaFoldDB" id="A0A165J1U3"/>
<proteinExistence type="predicted"/>
<sequence length="325" mass="37311">MADSTYPGPRRDRRGRSLSLEQQRSARYANFVTCLKEIVRLEQRPIDDSPPIDAMLFIGLGAHDPPGKRVCRAVDGLHPRLLELHCPSGDYCRPQRFSILSTKFPLERLVISGTTGKDVSIDSNMLARIATLHLRDSHNLDFSDCPSRVALRELILGESDGMDLICRLEQETNMLDNLDRLELTSARGDDLRHANGFRPIDFLWALGRISGLRILDLCLDHDYIWYNDELARMPSYLPDSLECFVFRGPWMGLADSAPWITSVQDREWMPLLMEFSFRLDYGPELGNRIEELSSEERECRGNSAREIRAAMAEFRPEVRIREEEE</sequence>
<accession>A0A165J1U3</accession>
<organism evidence="1 2">
    <name type="scientific">Calocera cornea HHB12733</name>
    <dbReference type="NCBI Taxonomy" id="1353952"/>
    <lineage>
        <taxon>Eukaryota</taxon>
        <taxon>Fungi</taxon>
        <taxon>Dikarya</taxon>
        <taxon>Basidiomycota</taxon>
        <taxon>Agaricomycotina</taxon>
        <taxon>Dacrymycetes</taxon>
        <taxon>Dacrymycetales</taxon>
        <taxon>Dacrymycetaceae</taxon>
        <taxon>Calocera</taxon>
    </lineage>
</organism>
<dbReference type="InParanoid" id="A0A165J1U3"/>
<reference evidence="1 2" key="1">
    <citation type="journal article" date="2016" name="Mol. Biol. Evol.">
        <title>Comparative Genomics of Early-Diverging Mushroom-Forming Fungi Provides Insights into the Origins of Lignocellulose Decay Capabilities.</title>
        <authorList>
            <person name="Nagy L.G."/>
            <person name="Riley R."/>
            <person name="Tritt A."/>
            <person name="Adam C."/>
            <person name="Daum C."/>
            <person name="Floudas D."/>
            <person name="Sun H."/>
            <person name="Yadav J.S."/>
            <person name="Pangilinan J."/>
            <person name="Larsson K.H."/>
            <person name="Matsuura K."/>
            <person name="Barry K."/>
            <person name="Labutti K."/>
            <person name="Kuo R."/>
            <person name="Ohm R.A."/>
            <person name="Bhattacharya S.S."/>
            <person name="Shirouzu T."/>
            <person name="Yoshinaga Y."/>
            <person name="Martin F.M."/>
            <person name="Grigoriev I.V."/>
            <person name="Hibbett D.S."/>
        </authorList>
    </citation>
    <scope>NUCLEOTIDE SEQUENCE [LARGE SCALE GENOMIC DNA]</scope>
    <source>
        <strain evidence="1 2">HHB12733</strain>
    </source>
</reference>
<dbReference type="Proteomes" id="UP000076842">
    <property type="component" value="Unassembled WGS sequence"/>
</dbReference>
<dbReference type="OrthoDB" id="3363537at2759"/>
<protein>
    <recommendedName>
        <fullName evidence="3">F-box domain-containing protein</fullName>
    </recommendedName>
</protein>
<keyword evidence="2" id="KW-1185">Reference proteome</keyword>
<evidence type="ECO:0000313" key="2">
    <source>
        <dbReference type="Proteomes" id="UP000076842"/>
    </source>
</evidence>
<evidence type="ECO:0000313" key="1">
    <source>
        <dbReference type="EMBL" id="KZT61259.1"/>
    </source>
</evidence>
<gene>
    <name evidence="1" type="ORF">CALCODRAFT_491350</name>
</gene>